<gene>
    <name evidence="2" type="ORF">CDAR_387381</name>
</gene>
<dbReference type="EMBL" id="BPLQ01000975">
    <property type="protein sequence ID" value="GIX76908.1"/>
    <property type="molecule type" value="Genomic_DNA"/>
</dbReference>
<evidence type="ECO:0000313" key="2">
    <source>
        <dbReference type="EMBL" id="GIX76908.1"/>
    </source>
</evidence>
<reference evidence="2 3" key="1">
    <citation type="submission" date="2021-06" db="EMBL/GenBank/DDBJ databases">
        <title>Caerostris darwini draft genome.</title>
        <authorList>
            <person name="Kono N."/>
            <person name="Arakawa K."/>
        </authorList>
    </citation>
    <scope>NUCLEOTIDE SEQUENCE [LARGE SCALE GENOMIC DNA]</scope>
</reference>
<feature type="transmembrane region" description="Helical" evidence="1">
    <location>
        <begin position="6"/>
        <end position="25"/>
    </location>
</feature>
<evidence type="ECO:0000313" key="3">
    <source>
        <dbReference type="Proteomes" id="UP001054837"/>
    </source>
</evidence>
<protein>
    <submittedName>
        <fullName evidence="2">Uncharacterized protein</fullName>
    </submittedName>
</protein>
<proteinExistence type="predicted"/>
<dbReference type="Proteomes" id="UP001054837">
    <property type="component" value="Unassembled WGS sequence"/>
</dbReference>
<keyword evidence="1" id="KW-1133">Transmembrane helix</keyword>
<keyword evidence="3" id="KW-1185">Reference proteome</keyword>
<accession>A0AAV4MYW4</accession>
<organism evidence="2 3">
    <name type="scientific">Caerostris darwini</name>
    <dbReference type="NCBI Taxonomy" id="1538125"/>
    <lineage>
        <taxon>Eukaryota</taxon>
        <taxon>Metazoa</taxon>
        <taxon>Ecdysozoa</taxon>
        <taxon>Arthropoda</taxon>
        <taxon>Chelicerata</taxon>
        <taxon>Arachnida</taxon>
        <taxon>Araneae</taxon>
        <taxon>Araneomorphae</taxon>
        <taxon>Entelegynae</taxon>
        <taxon>Araneoidea</taxon>
        <taxon>Araneidae</taxon>
        <taxon>Caerostris</taxon>
    </lineage>
</organism>
<evidence type="ECO:0000256" key="1">
    <source>
        <dbReference type="SAM" id="Phobius"/>
    </source>
</evidence>
<name>A0AAV4MYW4_9ARAC</name>
<keyword evidence="1" id="KW-0812">Transmembrane</keyword>
<keyword evidence="1" id="KW-0472">Membrane</keyword>
<dbReference type="AlphaFoldDB" id="A0AAV4MYW4"/>
<sequence>MDETRAVSVVFFSVGLGFLAQFFYVHDLWSLFHLSFYALLTAITIKENGGLKNLISGLDNWIAEIISFRNRVLFVKNTIESIDTPESNFTENKIDMSRGDSNIVTVDEIEDDLLPPAEYVPFGIFPCCKVVDPSTIQNKPIIYYVTNRPDEYPYRPKTSFATWLRDVK</sequence>
<comment type="caution">
    <text evidence="2">The sequence shown here is derived from an EMBL/GenBank/DDBJ whole genome shotgun (WGS) entry which is preliminary data.</text>
</comment>